<dbReference type="CDD" id="cd04187">
    <property type="entry name" value="DPM1_like_bac"/>
    <property type="match status" value="1"/>
</dbReference>
<accession>A0A225EAZ5</accession>
<dbReference type="EMBL" id="NIDE01000001">
    <property type="protein sequence ID" value="OWK47206.1"/>
    <property type="molecule type" value="Genomic_DNA"/>
</dbReference>
<protein>
    <submittedName>
        <fullName evidence="10">Glycosyl transferase, family 2</fullName>
    </submittedName>
</protein>
<feature type="domain" description="Glycosyltransferase 2-like" evidence="9">
    <location>
        <begin position="15"/>
        <end position="150"/>
    </location>
</feature>
<comment type="caution">
    <text evidence="10">The sequence shown here is derived from an EMBL/GenBank/DDBJ whole genome shotgun (WGS) entry which is preliminary data.</text>
</comment>
<proteinExistence type="predicted"/>
<dbReference type="Gene3D" id="3.90.550.10">
    <property type="entry name" value="Spore Coat Polysaccharide Biosynthesis Protein SpsA, Chain A"/>
    <property type="match status" value="1"/>
</dbReference>
<keyword evidence="4 8" id="KW-0812">Transmembrane</keyword>
<dbReference type="PANTHER" id="PTHR48090:SF3">
    <property type="entry name" value="UNDECAPRENYL-PHOSPHATE 4-DEOXY-4-FORMAMIDO-L-ARABINOSE TRANSFERASE"/>
    <property type="match status" value="1"/>
</dbReference>
<reference evidence="11" key="1">
    <citation type="submission" date="2017-06" db="EMBL/GenBank/DDBJ databases">
        <title>Genome analysis of Fimbriiglobus ruber SP5, the first member of the order Planctomycetales with confirmed chitinolytic capability.</title>
        <authorList>
            <person name="Ravin N.V."/>
            <person name="Rakitin A.L."/>
            <person name="Ivanova A.A."/>
            <person name="Beletsky A.V."/>
            <person name="Kulichevskaya I.S."/>
            <person name="Mardanov A.V."/>
            <person name="Dedysh S.N."/>
        </authorList>
    </citation>
    <scope>NUCLEOTIDE SEQUENCE [LARGE SCALE GENOMIC DNA]</scope>
    <source>
        <strain evidence="11">SP5</strain>
    </source>
</reference>
<dbReference type="RefSeq" id="WP_088252341.1">
    <property type="nucleotide sequence ID" value="NZ_NIDE01000001.1"/>
</dbReference>
<dbReference type="GO" id="GO:0009103">
    <property type="term" value="P:lipopolysaccharide biosynthetic process"/>
    <property type="evidence" value="ECO:0007669"/>
    <property type="project" value="UniProtKB-KW"/>
</dbReference>
<evidence type="ECO:0000313" key="11">
    <source>
        <dbReference type="Proteomes" id="UP000214646"/>
    </source>
</evidence>
<gene>
    <name evidence="10" type="ORF">FRUB_00905</name>
</gene>
<evidence type="ECO:0000259" key="9">
    <source>
        <dbReference type="Pfam" id="PF00535"/>
    </source>
</evidence>
<evidence type="ECO:0000256" key="7">
    <source>
        <dbReference type="ARBA" id="ARBA00023136"/>
    </source>
</evidence>
<dbReference type="PANTHER" id="PTHR48090">
    <property type="entry name" value="UNDECAPRENYL-PHOSPHATE 4-DEOXY-4-FORMAMIDO-L-ARABINOSE TRANSFERASE-RELATED"/>
    <property type="match status" value="1"/>
</dbReference>
<dbReference type="Proteomes" id="UP000214646">
    <property type="component" value="Unassembled WGS sequence"/>
</dbReference>
<dbReference type="OrthoDB" id="9807778at2"/>
<dbReference type="InterPro" id="IPR001173">
    <property type="entry name" value="Glyco_trans_2-like"/>
</dbReference>
<evidence type="ECO:0000313" key="10">
    <source>
        <dbReference type="EMBL" id="OWK47206.1"/>
    </source>
</evidence>
<dbReference type="InterPro" id="IPR050256">
    <property type="entry name" value="Glycosyltransferase_2"/>
</dbReference>
<dbReference type="InterPro" id="IPR029044">
    <property type="entry name" value="Nucleotide-diphossugar_trans"/>
</dbReference>
<keyword evidence="6 8" id="KW-1133">Transmembrane helix</keyword>
<name>A0A225EAZ5_9BACT</name>
<feature type="transmembrane region" description="Helical" evidence="8">
    <location>
        <begin position="244"/>
        <end position="264"/>
    </location>
</feature>
<keyword evidence="11" id="KW-1185">Reference proteome</keyword>
<evidence type="ECO:0000256" key="1">
    <source>
        <dbReference type="ARBA" id="ARBA00022475"/>
    </source>
</evidence>
<dbReference type="Pfam" id="PF00535">
    <property type="entry name" value="Glycos_transf_2"/>
    <property type="match status" value="1"/>
</dbReference>
<evidence type="ECO:0000256" key="4">
    <source>
        <dbReference type="ARBA" id="ARBA00022692"/>
    </source>
</evidence>
<keyword evidence="5" id="KW-0448">Lipopolysaccharide biosynthesis</keyword>
<organism evidence="10 11">
    <name type="scientific">Fimbriiglobus ruber</name>
    <dbReference type="NCBI Taxonomy" id="1908690"/>
    <lineage>
        <taxon>Bacteria</taxon>
        <taxon>Pseudomonadati</taxon>
        <taxon>Planctomycetota</taxon>
        <taxon>Planctomycetia</taxon>
        <taxon>Gemmatales</taxon>
        <taxon>Gemmataceae</taxon>
        <taxon>Fimbriiglobus</taxon>
    </lineage>
</organism>
<keyword evidence="3 10" id="KW-0808">Transferase</keyword>
<dbReference type="GO" id="GO:0005886">
    <property type="term" value="C:plasma membrane"/>
    <property type="evidence" value="ECO:0007669"/>
    <property type="project" value="TreeGrafter"/>
</dbReference>
<evidence type="ECO:0000256" key="8">
    <source>
        <dbReference type="SAM" id="Phobius"/>
    </source>
</evidence>
<sequence>MAEPQSDSPAPDLVSLVIPVYNEQESLTPLLKEIDEAFRVIGIPREVIFVDDGSSDKSWEVVSTLAATSERVRGLRFRRNFAKAAALQAGFRAARGSVVLTLDADLQDDPHEIARFLDAIRGGLDVVSGWKKVRHDPWHKVMPSRVFNWVVSWVSGVKLHDHNCGFKAYRAAVVREIRLYGELHRFVPVLAAANGFRVGELVVNHRARKFGRSHYGARRFVKGFLDLLTVRFVTTFGRRPMHPLGTFALLAFAAGTLLFLAVAANGLVRSLADDSFGAGPVVQILAGVVAVGAWLLGGQALLAGFVAELLVANTQTDDPYRITETTPPDTKKSDRS</sequence>
<dbReference type="AlphaFoldDB" id="A0A225EAZ5"/>
<evidence type="ECO:0000256" key="5">
    <source>
        <dbReference type="ARBA" id="ARBA00022985"/>
    </source>
</evidence>
<keyword evidence="7 8" id="KW-0472">Membrane</keyword>
<keyword evidence="2" id="KW-0328">Glycosyltransferase</keyword>
<dbReference type="SUPFAM" id="SSF53448">
    <property type="entry name" value="Nucleotide-diphospho-sugar transferases"/>
    <property type="match status" value="1"/>
</dbReference>
<evidence type="ECO:0000256" key="2">
    <source>
        <dbReference type="ARBA" id="ARBA00022676"/>
    </source>
</evidence>
<feature type="transmembrane region" description="Helical" evidence="8">
    <location>
        <begin position="284"/>
        <end position="311"/>
    </location>
</feature>
<evidence type="ECO:0000256" key="3">
    <source>
        <dbReference type="ARBA" id="ARBA00022679"/>
    </source>
</evidence>
<evidence type="ECO:0000256" key="6">
    <source>
        <dbReference type="ARBA" id="ARBA00022989"/>
    </source>
</evidence>
<dbReference type="GO" id="GO:0099621">
    <property type="term" value="F:undecaprenyl-phosphate 4-deoxy-4-formamido-L-arabinose transferase activity"/>
    <property type="evidence" value="ECO:0007669"/>
    <property type="project" value="TreeGrafter"/>
</dbReference>
<keyword evidence="1" id="KW-1003">Cell membrane</keyword>